<keyword evidence="2" id="KW-1185">Reference proteome</keyword>
<sequence length="315" mass="35271">MTTADISDQSRRSDGETPRLHAAEVLNPQDSDAAHENGMEGNGSTMHPGQATNPKLPQPEAQRSRPPIFCLGMARTGTASLAAALSILGVERIHHGLETYKDDWQWDILDRAADATFPVLPTYTGKPFTRAEWDELWSQYDVGTDIASFYAMSLIAAYPDAKVILVERDIDRWHESIRVVFEPWSRWTTRRGVSIIGKLARSKAGHVSLKFSKGWTESTDPRDLWKNARPAYVKHYAKIRASVPPEQLLDYKLSDGWEPLAAFLGKPAPGPEVKFPHVNDAAAYGRHRKTAQKYILKKAAKNIFFTSLLENSMSQ</sequence>
<dbReference type="EMBL" id="JANAKD010000116">
    <property type="protein sequence ID" value="KAJ3497362.1"/>
    <property type="molecule type" value="Genomic_DNA"/>
</dbReference>
<gene>
    <name evidence="1" type="ORF">NLG97_g1965</name>
</gene>
<dbReference type="Proteomes" id="UP001148737">
    <property type="component" value="Unassembled WGS sequence"/>
</dbReference>
<reference evidence="1" key="1">
    <citation type="submission" date="2022-07" db="EMBL/GenBank/DDBJ databases">
        <title>Genome Sequence of Lecanicillium saksenae.</title>
        <authorList>
            <person name="Buettner E."/>
        </authorList>
    </citation>
    <scope>NUCLEOTIDE SEQUENCE</scope>
    <source>
        <strain evidence="1">VT-O1</strain>
    </source>
</reference>
<comment type="caution">
    <text evidence="1">The sequence shown here is derived from an EMBL/GenBank/DDBJ whole genome shotgun (WGS) entry which is preliminary data.</text>
</comment>
<accession>A0ACC1R3N1</accession>
<name>A0ACC1R3N1_9HYPO</name>
<proteinExistence type="predicted"/>
<evidence type="ECO:0000313" key="2">
    <source>
        <dbReference type="Proteomes" id="UP001148737"/>
    </source>
</evidence>
<organism evidence="1 2">
    <name type="scientific">Lecanicillium saksenae</name>
    <dbReference type="NCBI Taxonomy" id="468837"/>
    <lineage>
        <taxon>Eukaryota</taxon>
        <taxon>Fungi</taxon>
        <taxon>Dikarya</taxon>
        <taxon>Ascomycota</taxon>
        <taxon>Pezizomycotina</taxon>
        <taxon>Sordariomycetes</taxon>
        <taxon>Hypocreomycetidae</taxon>
        <taxon>Hypocreales</taxon>
        <taxon>Cordycipitaceae</taxon>
        <taxon>Lecanicillium</taxon>
    </lineage>
</organism>
<protein>
    <submittedName>
        <fullName evidence="1">Uncharacterized protein</fullName>
    </submittedName>
</protein>
<evidence type="ECO:0000313" key="1">
    <source>
        <dbReference type="EMBL" id="KAJ3497362.1"/>
    </source>
</evidence>